<keyword evidence="4" id="KW-0862">Zinc</keyword>
<dbReference type="InterPro" id="IPR036291">
    <property type="entry name" value="NAD(P)-bd_dom_sf"/>
</dbReference>
<proteinExistence type="inferred from homology"/>
<dbReference type="Proteomes" id="UP000013782">
    <property type="component" value="Unassembled WGS sequence"/>
</dbReference>
<evidence type="ECO:0000313" key="8">
    <source>
        <dbReference type="Proteomes" id="UP000013782"/>
    </source>
</evidence>
<reference evidence="7 8" key="1">
    <citation type="submission" date="2013-02" db="EMBL/GenBank/DDBJ databases">
        <title>The Genome Sequence of Enterococcus pallens BAA-351.</title>
        <authorList>
            <consortium name="The Broad Institute Genome Sequencing Platform"/>
            <consortium name="The Broad Institute Genome Sequencing Center for Infectious Disease"/>
            <person name="Earl A.M."/>
            <person name="Gilmore M.S."/>
            <person name="Lebreton F."/>
            <person name="Walker B."/>
            <person name="Young S.K."/>
            <person name="Zeng Q."/>
            <person name="Gargeya S."/>
            <person name="Fitzgerald M."/>
            <person name="Haas B."/>
            <person name="Abouelleil A."/>
            <person name="Alvarado L."/>
            <person name="Arachchi H.M."/>
            <person name="Berlin A.M."/>
            <person name="Chapman S.B."/>
            <person name="Dewar J."/>
            <person name="Goldberg J."/>
            <person name="Griggs A."/>
            <person name="Gujja S."/>
            <person name="Hansen M."/>
            <person name="Howarth C."/>
            <person name="Imamovic A."/>
            <person name="Larimer J."/>
            <person name="McCowan C."/>
            <person name="Murphy C."/>
            <person name="Neiman D."/>
            <person name="Pearson M."/>
            <person name="Priest M."/>
            <person name="Roberts A."/>
            <person name="Saif S."/>
            <person name="Shea T."/>
            <person name="Sisk P."/>
            <person name="Sykes S."/>
            <person name="Wortman J."/>
            <person name="Nusbaum C."/>
            <person name="Birren B."/>
        </authorList>
    </citation>
    <scope>NUCLEOTIDE SEQUENCE [LARGE SCALE GENOMIC DNA]</scope>
    <source>
        <strain evidence="7 8">ATCC BAA-351</strain>
    </source>
</reference>
<dbReference type="InterPro" id="IPR011032">
    <property type="entry name" value="GroES-like_sf"/>
</dbReference>
<dbReference type="AlphaFoldDB" id="R2Q7F9"/>
<dbReference type="SUPFAM" id="SSF51735">
    <property type="entry name" value="NAD(P)-binding Rossmann-fold domains"/>
    <property type="match status" value="1"/>
</dbReference>
<evidence type="ECO:0000256" key="3">
    <source>
        <dbReference type="ARBA" id="ARBA00022723"/>
    </source>
</evidence>
<dbReference type="InterPro" id="IPR013154">
    <property type="entry name" value="ADH-like_N"/>
</dbReference>
<dbReference type="GO" id="GO:0016491">
    <property type="term" value="F:oxidoreductase activity"/>
    <property type="evidence" value="ECO:0007669"/>
    <property type="project" value="UniProtKB-KW"/>
</dbReference>
<dbReference type="Gene3D" id="3.40.50.720">
    <property type="entry name" value="NAD(P)-binding Rossmann-like Domain"/>
    <property type="match status" value="1"/>
</dbReference>
<dbReference type="HOGENOM" id="CLU_823603_0_0_9"/>
<comment type="caution">
    <text evidence="7">The sequence shown here is derived from an EMBL/GenBank/DDBJ whole genome shotgun (WGS) entry which is preliminary data.</text>
</comment>
<comment type="similarity">
    <text evidence="2">Belongs to the zinc-containing alcohol dehydrogenase family.</text>
</comment>
<dbReference type="SUPFAM" id="SSF50129">
    <property type="entry name" value="GroES-like"/>
    <property type="match status" value="1"/>
</dbReference>
<evidence type="ECO:0000256" key="2">
    <source>
        <dbReference type="ARBA" id="ARBA00008072"/>
    </source>
</evidence>
<dbReference type="PANTHER" id="PTHR43350">
    <property type="entry name" value="NAD-DEPENDENT ALCOHOL DEHYDROGENASE"/>
    <property type="match status" value="1"/>
</dbReference>
<gene>
    <name evidence="7" type="ORF">UAU_03772</name>
</gene>
<evidence type="ECO:0000313" key="7">
    <source>
        <dbReference type="EMBL" id="EOH91233.1"/>
    </source>
</evidence>
<dbReference type="GO" id="GO:0046872">
    <property type="term" value="F:metal ion binding"/>
    <property type="evidence" value="ECO:0007669"/>
    <property type="project" value="UniProtKB-KW"/>
</dbReference>
<dbReference type="OrthoDB" id="1700359at2"/>
<dbReference type="PANTHER" id="PTHR43350:SF19">
    <property type="entry name" value="D-GULOSIDE 3-DEHYDROGENASE"/>
    <property type="match status" value="1"/>
</dbReference>
<organism evidence="7 8">
    <name type="scientific">Enterococcus pallens ATCC BAA-351</name>
    <dbReference type="NCBI Taxonomy" id="1158607"/>
    <lineage>
        <taxon>Bacteria</taxon>
        <taxon>Bacillati</taxon>
        <taxon>Bacillota</taxon>
        <taxon>Bacilli</taxon>
        <taxon>Lactobacillales</taxon>
        <taxon>Enterococcaceae</taxon>
        <taxon>Enterococcus</taxon>
    </lineage>
</organism>
<dbReference type="PATRIC" id="fig|1158607.3.peg.3771"/>
<keyword evidence="3" id="KW-0479">Metal-binding</keyword>
<evidence type="ECO:0000259" key="6">
    <source>
        <dbReference type="Pfam" id="PF08240"/>
    </source>
</evidence>
<accession>R2Q7F9</accession>
<dbReference type="STRING" id="160454.RV10_GL003078"/>
<evidence type="ECO:0000256" key="5">
    <source>
        <dbReference type="ARBA" id="ARBA00023002"/>
    </source>
</evidence>
<comment type="cofactor">
    <cofactor evidence="1">
        <name>Zn(2+)</name>
        <dbReference type="ChEBI" id="CHEBI:29105"/>
    </cofactor>
</comment>
<name>R2Q7F9_9ENTE</name>
<evidence type="ECO:0000256" key="4">
    <source>
        <dbReference type="ARBA" id="ARBA00022833"/>
    </source>
</evidence>
<dbReference type="Pfam" id="PF08240">
    <property type="entry name" value="ADH_N"/>
    <property type="match status" value="1"/>
</dbReference>
<dbReference type="Gene3D" id="3.90.180.10">
    <property type="entry name" value="Medium-chain alcohol dehydrogenases, catalytic domain"/>
    <property type="match status" value="1"/>
</dbReference>
<keyword evidence="5" id="KW-0560">Oxidoreductase</keyword>
<keyword evidence="8" id="KW-1185">Reference proteome</keyword>
<feature type="domain" description="Alcohol dehydrogenase-like N-terminal" evidence="6">
    <location>
        <begin position="29"/>
        <end position="144"/>
    </location>
</feature>
<protein>
    <recommendedName>
        <fullName evidence="6">Alcohol dehydrogenase-like N-terminal domain-containing protein</fullName>
    </recommendedName>
</protein>
<dbReference type="RefSeq" id="WP_010758742.1">
    <property type="nucleotide sequence ID" value="NZ_ASWD01000008.1"/>
</dbReference>
<evidence type="ECO:0000256" key="1">
    <source>
        <dbReference type="ARBA" id="ARBA00001947"/>
    </source>
</evidence>
<sequence length="359" mass="39598">MTVLLESRVLSLVKPEVIQEVTKEREVKEGWVAIEPTYASICHADLRYFAGLRRPEALAKKLPMALLHEGIGVVKASGSPDFAKGDRVVVVPNIPGTILHPEIEQKAEVPPNYSKGNAFLGSGYDGLAQSVLVHPAECLVRIPDEIPAEIAVLSELSSVSHHAISHVKDKLVKEDTRVALFGDGPVGYFTSVMLRYLYGVKADRFMVFGAAEDKLANFDFARTANVLSYDFENEPEKFDVVIECTGGRFSESAINQAIMIADSLADIIFMGVTEDLVPINTRDILEKGITVHGSSRSSTVDFAAVVEGMRNAEYRAALKKILPQQITEISNGEDFSRMMEKFVENPGWNKTVMHFNWQA</sequence>
<dbReference type="EMBL" id="AJAQ01000035">
    <property type="protein sequence ID" value="EOH91233.1"/>
    <property type="molecule type" value="Genomic_DNA"/>
</dbReference>
<dbReference type="eggNOG" id="COG1063">
    <property type="taxonomic scope" value="Bacteria"/>
</dbReference>